<evidence type="ECO:0000313" key="3">
    <source>
        <dbReference type="Proteomes" id="UP001602058"/>
    </source>
</evidence>
<keyword evidence="3" id="KW-1185">Reference proteome</keyword>
<proteinExistence type="predicted"/>
<sequence>MRTPRRRRSGWPTPRAGTLDLACPAPTALPGYSFSLTLTGAWEEVPSPHPHHSPDAAAADHALTTARTITADYFATDAVPAAARINTVLGRPTNLPTLPIRLLWGHVHLTAEPGAIQAAYSHEQHLHDLQQRHTEHTRRLDEAHILRDTLMSDPSLALSYWFATAPQTIDTSTLSRLEDLFAQTAAYAPQGQWAPLARLLHTFADSLTDDAKNHLIDTLAALTDRYGHPDITTAIQALRTPPAAPPEPPGRINGSGTRPSPHT</sequence>
<dbReference type="EMBL" id="JBIAWJ010000037">
    <property type="protein sequence ID" value="MFF4527409.1"/>
    <property type="molecule type" value="Genomic_DNA"/>
</dbReference>
<feature type="compositionally biased region" description="Polar residues" evidence="1">
    <location>
        <begin position="254"/>
        <end position="263"/>
    </location>
</feature>
<gene>
    <name evidence="2" type="ORF">ACFY1D_39255</name>
</gene>
<reference evidence="2 3" key="1">
    <citation type="submission" date="2024-10" db="EMBL/GenBank/DDBJ databases">
        <title>The Natural Products Discovery Center: Release of the First 8490 Sequenced Strains for Exploring Actinobacteria Biosynthetic Diversity.</title>
        <authorList>
            <person name="Kalkreuter E."/>
            <person name="Kautsar S.A."/>
            <person name="Yang D."/>
            <person name="Bader C.D."/>
            <person name="Teijaro C.N."/>
            <person name="Fluegel L."/>
            <person name="Davis C.M."/>
            <person name="Simpson J.R."/>
            <person name="Lauterbach L."/>
            <person name="Steele A.D."/>
            <person name="Gui C."/>
            <person name="Meng S."/>
            <person name="Li G."/>
            <person name="Viehrig K."/>
            <person name="Ye F."/>
            <person name="Su P."/>
            <person name="Kiefer A.F."/>
            <person name="Nichols A."/>
            <person name="Cepeda A.J."/>
            <person name="Yan W."/>
            <person name="Fan B."/>
            <person name="Jiang Y."/>
            <person name="Adhikari A."/>
            <person name="Zheng C.-J."/>
            <person name="Schuster L."/>
            <person name="Cowan T.M."/>
            <person name="Smanski M.J."/>
            <person name="Chevrette M.G."/>
            <person name="De Carvalho L.P.S."/>
            <person name="Shen B."/>
        </authorList>
    </citation>
    <scope>NUCLEOTIDE SEQUENCE [LARGE SCALE GENOMIC DNA]</scope>
    <source>
        <strain evidence="2 3">NPDC001390</strain>
    </source>
</reference>
<accession>A0ABW6UVY2</accession>
<evidence type="ECO:0000313" key="2">
    <source>
        <dbReference type="EMBL" id="MFF4527409.1"/>
    </source>
</evidence>
<dbReference type="RefSeq" id="WP_351087461.1">
    <property type="nucleotide sequence ID" value="NZ_JBEOZG010000052.1"/>
</dbReference>
<feature type="region of interest" description="Disordered" evidence="1">
    <location>
        <begin position="239"/>
        <end position="263"/>
    </location>
</feature>
<evidence type="ECO:0000256" key="1">
    <source>
        <dbReference type="SAM" id="MobiDB-lite"/>
    </source>
</evidence>
<organism evidence="2 3">
    <name type="scientific">Streptomyces bluensis</name>
    <dbReference type="NCBI Taxonomy" id="33897"/>
    <lineage>
        <taxon>Bacteria</taxon>
        <taxon>Bacillati</taxon>
        <taxon>Actinomycetota</taxon>
        <taxon>Actinomycetes</taxon>
        <taxon>Kitasatosporales</taxon>
        <taxon>Streptomycetaceae</taxon>
        <taxon>Streptomyces</taxon>
    </lineage>
</organism>
<protein>
    <submittedName>
        <fullName evidence="2">Uncharacterized protein</fullName>
    </submittedName>
</protein>
<name>A0ABW6UVY2_9ACTN</name>
<comment type="caution">
    <text evidence="2">The sequence shown here is derived from an EMBL/GenBank/DDBJ whole genome shotgun (WGS) entry which is preliminary data.</text>
</comment>
<dbReference type="Proteomes" id="UP001602058">
    <property type="component" value="Unassembled WGS sequence"/>
</dbReference>